<sequence>IDSRMDLFSLPDIFLHQLMRLMEIKDRLRLRLTCREFEQIVAGSNAGYFEDCGLLLEQSQFSVDIGDAAFNAVNTTKENMDAFLRMTSRLFNKIAVNELAHHALCSTNRIVRVLANSYERLLMGIVLESLSKKNFRRTRMIQCST</sequence>
<dbReference type="Proteomes" id="UP001432027">
    <property type="component" value="Unassembled WGS sequence"/>
</dbReference>
<comment type="caution">
    <text evidence="2">The sequence shown here is derived from an EMBL/GenBank/DDBJ whole genome shotgun (WGS) entry which is preliminary data.</text>
</comment>
<proteinExistence type="predicted"/>
<gene>
    <name evidence="2" type="ORF">PENTCL1PPCAC_20481</name>
</gene>
<dbReference type="EMBL" id="BTSX01000005">
    <property type="protein sequence ID" value="GMS98306.1"/>
    <property type="molecule type" value="Genomic_DNA"/>
</dbReference>
<evidence type="ECO:0000313" key="2">
    <source>
        <dbReference type="EMBL" id="GMS98306.1"/>
    </source>
</evidence>
<evidence type="ECO:0000313" key="3">
    <source>
        <dbReference type="Proteomes" id="UP001432027"/>
    </source>
</evidence>
<name>A0AAV5TVK1_9BILA</name>
<protein>
    <recommendedName>
        <fullName evidence="1">F-box domain-containing protein</fullName>
    </recommendedName>
</protein>
<feature type="non-terminal residue" evidence="2">
    <location>
        <position position="1"/>
    </location>
</feature>
<dbReference type="AlphaFoldDB" id="A0AAV5TVK1"/>
<accession>A0AAV5TVK1</accession>
<evidence type="ECO:0000259" key="1">
    <source>
        <dbReference type="PROSITE" id="PS50181"/>
    </source>
</evidence>
<feature type="domain" description="F-box" evidence="1">
    <location>
        <begin position="4"/>
        <end position="52"/>
    </location>
</feature>
<keyword evidence="3" id="KW-1185">Reference proteome</keyword>
<dbReference type="Pfam" id="PF00646">
    <property type="entry name" value="F-box"/>
    <property type="match status" value="1"/>
</dbReference>
<reference evidence="2" key="1">
    <citation type="submission" date="2023-10" db="EMBL/GenBank/DDBJ databases">
        <title>Genome assembly of Pristionchus species.</title>
        <authorList>
            <person name="Yoshida K."/>
            <person name="Sommer R.J."/>
        </authorList>
    </citation>
    <scope>NUCLEOTIDE SEQUENCE</scope>
    <source>
        <strain evidence="2">RS0144</strain>
    </source>
</reference>
<organism evidence="2 3">
    <name type="scientific">Pristionchus entomophagus</name>
    <dbReference type="NCBI Taxonomy" id="358040"/>
    <lineage>
        <taxon>Eukaryota</taxon>
        <taxon>Metazoa</taxon>
        <taxon>Ecdysozoa</taxon>
        <taxon>Nematoda</taxon>
        <taxon>Chromadorea</taxon>
        <taxon>Rhabditida</taxon>
        <taxon>Rhabditina</taxon>
        <taxon>Diplogasteromorpha</taxon>
        <taxon>Diplogasteroidea</taxon>
        <taxon>Neodiplogasteridae</taxon>
        <taxon>Pristionchus</taxon>
    </lineage>
</organism>
<dbReference type="PROSITE" id="PS50181">
    <property type="entry name" value="FBOX"/>
    <property type="match status" value="1"/>
</dbReference>
<dbReference type="InterPro" id="IPR001810">
    <property type="entry name" value="F-box_dom"/>
</dbReference>